<gene>
    <name evidence="8" type="ORF">B7P33_11780</name>
</gene>
<feature type="domain" description="Response regulatory" evidence="7">
    <location>
        <begin position="5"/>
        <end position="120"/>
    </location>
</feature>
<keyword evidence="9" id="KW-1185">Reference proteome</keyword>
<protein>
    <submittedName>
        <fullName evidence="8">Response regulator</fullName>
    </submittedName>
</protein>
<dbReference type="CDD" id="cd17574">
    <property type="entry name" value="REC_OmpR"/>
    <property type="match status" value="1"/>
</dbReference>
<keyword evidence="2" id="KW-0902">Two-component regulatory system</keyword>
<dbReference type="Gene3D" id="3.40.50.2300">
    <property type="match status" value="1"/>
</dbReference>
<dbReference type="InterPro" id="IPR001789">
    <property type="entry name" value="Sig_transdc_resp-reg_receiver"/>
</dbReference>
<keyword evidence="3" id="KW-0805">Transcription regulation</keyword>
<proteinExistence type="predicted"/>
<dbReference type="AlphaFoldDB" id="A0A2A4G7G8"/>
<comment type="caution">
    <text evidence="8">The sequence shown here is derived from an EMBL/GenBank/DDBJ whole genome shotgun (WGS) entry which is preliminary data.</text>
</comment>
<dbReference type="EMBL" id="NBWU01000004">
    <property type="protein sequence ID" value="PCE63928.1"/>
    <property type="molecule type" value="Genomic_DNA"/>
</dbReference>
<dbReference type="RefSeq" id="WP_097442645.1">
    <property type="nucleotide sequence ID" value="NZ_NBWU01000004.1"/>
</dbReference>
<keyword evidence="1 6" id="KW-0597">Phosphoprotein</keyword>
<evidence type="ECO:0000313" key="9">
    <source>
        <dbReference type="Proteomes" id="UP000219559"/>
    </source>
</evidence>
<sequence>MMKTRLLLAEDDEMLARLLEYRLQKEGFEVVVAPDGKTVMTQLESGLPDLFICDIMLPYMSGFELLDHVRNELGSKMPIIMISSAGNEKNVLDAFDMGANDFVTKPVNPSELTARVRKELKIRH</sequence>
<dbReference type="Pfam" id="PF00072">
    <property type="entry name" value="Response_reg"/>
    <property type="match status" value="1"/>
</dbReference>
<evidence type="ECO:0000256" key="2">
    <source>
        <dbReference type="ARBA" id="ARBA00023012"/>
    </source>
</evidence>
<evidence type="ECO:0000313" key="8">
    <source>
        <dbReference type="EMBL" id="PCE63928.1"/>
    </source>
</evidence>
<feature type="modified residue" description="4-aspartylphosphate" evidence="6">
    <location>
        <position position="54"/>
    </location>
</feature>
<dbReference type="SMART" id="SM00448">
    <property type="entry name" value="REC"/>
    <property type="match status" value="1"/>
</dbReference>
<reference evidence="8 9" key="1">
    <citation type="submission" date="2017-04" db="EMBL/GenBank/DDBJ databases">
        <title>A new member of the family Flavobacteriaceae isolated from ascidians.</title>
        <authorList>
            <person name="Chen L."/>
        </authorList>
    </citation>
    <scope>NUCLEOTIDE SEQUENCE [LARGE SCALE GENOMIC DNA]</scope>
    <source>
        <strain evidence="8 9">HQA918</strain>
    </source>
</reference>
<dbReference type="SUPFAM" id="SSF52172">
    <property type="entry name" value="CheY-like"/>
    <property type="match status" value="1"/>
</dbReference>
<dbReference type="GO" id="GO:0032993">
    <property type="term" value="C:protein-DNA complex"/>
    <property type="evidence" value="ECO:0007669"/>
    <property type="project" value="TreeGrafter"/>
</dbReference>
<dbReference type="Proteomes" id="UP000219559">
    <property type="component" value="Unassembled WGS sequence"/>
</dbReference>
<dbReference type="OrthoDB" id="9789181at2"/>
<dbReference type="PANTHER" id="PTHR48111">
    <property type="entry name" value="REGULATOR OF RPOS"/>
    <property type="match status" value="1"/>
</dbReference>
<dbReference type="GO" id="GO:0000976">
    <property type="term" value="F:transcription cis-regulatory region binding"/>
    <property type="evidence" value="ECO:0007669"/>
    <property type="project" value="TreeGrafter"/>
</dbReference>
<dbReference type="GO" id="GO:0006355">
    <property type="term" value="P:regulation of DNA-templated transcription"/>
    <property type="evidence" value="ECO:0007669"/>
    <property type="project" value="TreeGrafter"/>
</dbReference>
<organism evidence="8 9">
    <name type="scientific">Sediminicola luteus</name>
    <dbReference type="NCBI Taxonomy" id="319238"/>
    <lineage>
        <taxon>Bacteria</taxon>
        <taxon>Pseudomonadati</taxon>
        <taxon>Bacteroidota</taxon>
        <taxon>Flavobacteriia</taxon>
        <taxon>Flavobacteriales</taxon>
        <taxon>Flavobacteriaceae</taxon>
        <taxon>Sediminicola</taxon>
    </lineage>
</organism>
<dbReference type="InterPro" id="IPR039420">
    <property type="entry name" value="WalR-like"/>
</dbReference>
<dbReference type="InterPro" id="IPR011006">
    <property type="entry name" value="CheY-like_superfamily"/>
</dbReference>
<accession>A0A2A4G7G8</accession>
<dbReference type="PANTHER" id="PTHR48111:SF1">
    <property type="entry name" value="TWO-COMPONENT RESPONSE REGULATOR ORR33"/>
    <property type="match status" value="1"/>
</dbReference>
<keyword evidence="4" id="KW-0238">DNA-binding</keyword>
<dbReference type="PROSITE" id="PS50110">
    <property type="entry name" value="RESPONSE_REGULATORY"/>
    <property type="match status" value="1"/>
</dbReference>
<evidence type="ECO:0000256" key="1">
    <source>
        <dbReference type="ARBA" id="ARBA00022553"/>
    </source>
</evidence>
<evidence type="ECO:0000256" key="5">
    <source>
        <dbReference type="ARBA" id="ARBA00023163"/>
    </source>
</evidence>
<keyword evidence="5" id="KW-0804">Transcription</keyword>
<dbReference type="GO" id="GO:0000156">
    <property type="term" value="F:phosphorelay response regulator activity"/>
    <property type="evidence" value="ECO:0007669"/>
    <property type="project" value="TreeGrafter"/>
</dbReference>
<evidence type="ECO:0000259" key="7">
    <source>
        <dbReference type="PROSITE" id="PS50110"/>
    </source>
</evidence>
<evidence type="ECO:0000256" key="6">
    <source>
        <dbReference type="PROSITE-ProRule" id="PRU00169"/>
    </source>
</evidence>
<evidence type="ECO:0000256" key="3">
    <source>
        <dbReference type="ARBA" id="ARBA00023015"/>
    </source>
</evidence>
<name>A0A2A4G7G8_9FLAO</name>
<dbReference type="GO" id="GO:0005829">
    <property type="term" value="C:cytosol"/>
    <property type="evidence" value="ECO:0007669"/>
    <property type="project" value="TreeGrafter"/>
</dbReference>
<evidence type="ECO:0000256" key="4">
    <source>
        <dbReference type="ARBA" id="ARBA00023125"/>
    </source>
</evidence>